<gene>
    <name evidence="1" type="ORF">EDD57_12331</name>
</gene>
<dbReference type="AlphaFoldDB" id="A0A4R2RT65"/>
<dbReference type="OrthoDB" id="9775734at2"/>
<reference evidence="1 2" key="1">
    <citation type="submission" date="2019-03" db="EMBL/GenBank/DDBJ databases">
        <title>Genomic Encyclopedia of Type Strains, Phase IV (KMG-IV): sequencing the most valuable type-strain genomes for metagenomic binning, comparative biology and taxonomic classification.</title>
        <authorList>
            <person name="Goeker M."/>
        </authorList>
    </citation>
    <scope>NUCLEOTIDE SEQUENCE [LARGE SCALE GENOMIC DNA]</scope>
    <source>
        <strain evidence="1 2">DSM 46831</strain>
    </source>
</reference>
<dbReference type="EMBL" id="SLXV01000023">
    <property type="protein sequence ID" value="TCP66494.1"/>
    <property type="molecule type" value="Genomic_DNA"/>
</dbReference>
<dbReference type="RefSeq" id="WP_131849049.1">
    <property type="nucleotide sequence ID" value="NZ_SLXV01000023.1"/>
</dbReference>
<protein>
    <submittedName>
        <fullName evidence="1">Uncharacterized protein DUF2797</fullName>
    </submittedName>
</protein>
<proteinExistence type="predicted"/>
<dbReference type="Proteomes" id="UP000294746">
    <property type="component" value="Unassembled WGS sequence"/>
</dbReference>
<comment type="caution">
    <text evidence="1">The sequence shown here is derived from an EMBL/GenBank/DDBJ whole genome shotgun (WGS) entry which is preliminary data.</text>
</comment>
<keyword evidence="2" id="KW-1185">Reference proteome</keyword>
<name>A0A4R2RT65_9BACL</name>
<evidence type="ECO:0000313" key="1">
    <source>
        <dbReference type="EMBL" id="TCP66494.1"/>
    </source>
</evidence>
<dbReference type="InterPro" id="IPR021246">
    <property type="entry name" value="DUF2797"/>
</dbReference>
<sequence>MKQTGTLAPLVHTWNQDQPIDYLLQLSGEEITLNDYLGTEITISFTGEIRCIHCDKRIKKTYGSGYCYPCFASLPQTDLCFVRPDRCHFHEGTCRDSEFGLAYCMTPHFVYLAISSGVKVGITRAGNETRRWIDQGAVSAVPIACAPTRKDAGDIEALLSNHLPDKTNWRRMLTSQGSDVDLTIVREEALGYIPEPYHPYLLSDEEIRHFHYPQVEIPEKVKSINLLKQSDVTGNLLGVKGQYIILDQGVLQVRNHSGYHISWEASGA</sequence>
<dbReference type="Pfam" id="PF10977">
    <property type="entry name" value="DUF2797"/>
    <property type="match status" value="1"/>
</dbReference>
<evidence type="ECO:0000313" key="2">
    <source>
        <dbReference type="Proteomes" id="UP000294746"/>
    </source>
</evidence>
<accession>A0A4R2RT65</accession>
<organism evidence="1 2">
    <name type="scientific">Baia soyae</name>
    <dbReference type="NCBI Taxonomy" id="1544746"/>
    <lineage>
        <taxon>Bacteria</taxon>
        <taxon>Bacillati</taxon>
        <taxon>Bacillota</taxon>
        <taxon>Bacilli</taxon>
        <taxon>Bacillales</taxon>
        <taxon>Thermoactinomycetaceae</taxon>
        <taxon>Baia</taxon>
    </lineage>
</organism>